<keyword evidence="4" id="KW-0450">Lipoyl</keyword>
<dbReference type="InterPro" id="IPR050743">
    <property type="entry name" value="2-oxoacid_DH_E2_comp"/>
</dbReference>
<feature type="region of interest" description="Disordered" evidence="6">
    <location>
        <begin position="149"/>
        <end position="193"/>
    </location>
</feature>
<organism evidence="9">
    <name type="scientific">mine drainage metagenome</name>
    <dbReference type="NCBI Taxonomy" id="410659"/>
    <lineage>
        <taxon>unclassified sequences</taxon>
        <taxon>metagenomes</taxon>
        <taxon>ecological metagenomes</taxon>
    </lineage>
</organism>
<proteinExistence type="inferred from homology"/>
<gene>
    <name evidence="9" type="ORF">B1B_10863</name>
</gene>
<dbReference type="GO" id="GO:0005737">
    <property type="term" value="C:cytoplasm"/>
    <property type="evidence" value="ECO:0007669"/>
    <property type="project" value="TreeGrafter"/>
</dbReference>
<dbReference type="AlphaFoldDB" id="T1BC55"/>
<evidence type="ECO:0000256" key="3">
    <source>
        <dbReference type="ARBA" id="ARBA00022679"/>
    </source>
</evidence>
<dbReference type="Pfam" id="PF00198">
    <property type="entry name" value="2-oxoacid_dh"/>
    <property type="match status" value="1"/>
</dbReference>
<keyword evidence="3 9" id="KW-0808">Transferase</keyword>
<dbReference type="Gene3D" id="3.30.559.10">
    <property type="entry name" value="Chloramphenicol acetyltransferase-like domain"/>
    <property type="match status" value="1"/>
</dbReference>
<dbReference type="Gene3D" id="2.40.50.100">
    <property type="match status" value="1"/>
</dbReference>
<dbReference type="InterPro" id="IPR004167">
    <property type="entry name" value="PSBD"/>
</dbReference>
<dbReference type="InterPro" id="IPR000089">
    <property type="entry name" value="Biotin_lipoyl"/>
</dbReference>
<comment type="similarity">
    <text evidence="2">Belongs to the 2-oxoacid dehydrogenase family.</text>
</comment>
<keyword evidence="9" id="KW-0670">Pyruvate</keyword>
<dbReference type="PROSITE" id="PS51826">
    <property type="entry name" value="PSBD"/>
    <property type="match status" value="1"/>
</dbReference>
<feature type="region of interest" description="Disordered" evidence="6">
    <location>
        <begin position="83"/>
        <end position="111"/>
    </location>
</feature>
<feature type="compositionally biased region" description="Polar residues" evidence="6">
    <location>
        <begin position="169"/>
        <end position="181"/>
    </location>
</feature>
<feature type="domain" description="Lipoyl-binding" evidence="7">
    <location>
        <begin position="1"/>
        <end position="76"/>
    </location>
</feature>
<accession>T1BC55</accession>
<dbReference type="GO" id="GO:0016407">
    <property type="term" value="F:acetyltransferase activity"/>
    <property type="evidence" value="ECO:0007669"/>
    <property type="project" value="TreeGrafter"/>
</dbReference>
<dbReference type="InterPro" id="IPR011053">
    <property type="entry name" value="Single_hybrid_motif"/>
</dbReference>
<evidence type="ECO:0000256" key="2">
    <source>
        <dbReference type="ARBA" id="ARBA00007317"/>
    </source>
</evidence>
<dbReference type="InterPro" id="IPR023213">
    <property type="entry name" value="CAT-like_dom_sf"/>
</dbReference>
<dbReference type="PROSITE" id="PS50968">
    <property type="entry name" value="BIOTINYL_LIPOYL"/>
    <property type="match status" value="1"/>
</dbReference>
<feature type="domain" description="Peripheral subunit-binding (PSBD)" evidence="8">
    <location>
        <begin position="133"/>
        <end position="170"/>
    </location>
</feature>
<evidence type="ECO:0000313" key="9">
    <source>
        <dbReference type="EMBL" id="EQD51820.1"/>
    </source>
</evidence>
<dbReference type="EMBL" id="AUZY01007032">
    <property type="protein sequence ID" value="EQD51820.1"/>
    <property type="molecule type" value="Genomic_DNA"/>
</dbReference>
<sequence>MKTFHLPDLGEGLTEAEIVAWHVQVGEVVKTDQPLVSMETAKAVVEVPAPWSGRVTRLHGQAGDIIPTHAPLVDFEDPLEVSPATRADAPKPAAPPPRSSDPGTVVGQMPAGENVVEERAIIRRKIAERKRVKALPKVRRRARELGIDLSRVPSTGRHGETTLADLESRNSASASPATPSRQPLAVGQPERLRGTRRAMAQVMAQARDAIAATTLFDDADLDHWTGHSDVTARVIRAIIVATRAEPTLNAWFNGETLEQTIHDRLDLGLAVDTPDGLIVPVLRDIGRADPDTLRHALDRVKEKTRERTLQPADLAHPTFTLSNFGMLAGRYATPIVVPPTVAILGVGRLCHDVVAVLGGIATHRRLPLSLSFDHRSVTGGDACRFLHALIEDLERAT</sequence>
<dbReference type="PROSITE" id="PS00189">
    <property type="entry name" value="LIPOYL"/>
    <property type="match status" value="1"/>
</dbReference>
<evidence type="ECO:0000256" key="6">
    <source>
        <dbReference type="SAM" id="MobiDB-lite"/>
    </source>
</evidence>
<dbReference type="PANTHER" id="PTHR43178:SF12">
    <property type="entry name" value="DIHYDROLIPOAMIDE ACETYLTRANSFERASE COMPONENT OF PYRUVATE DEHYDROGENASE COMPLEX"/>
    <property type="match status" value="1"/>
</dbReference>
<dbReference type="InterPro" id="IPR003016">
    <property type="entry name" value="2-oxoA_DH_lipoyl-BS"/>
</dbReference>
<reference evidence="9" key="1">
    <citation type="submission" date="2013-08" db="EMBL/GenBank/DDBJ databases">
        <authorList>
            <person name="Mendez C."/>
            <person name="Richter M."/>
            <person name="Ferrer M."/>
            <person name="Sanchez J."/>
        </authorList>
    </citation>
    <scope>NUCLEOTIDE SEQUENCE</scope>
</reference>
<dbReference type="Pfam" id="PF00364">
    <property type="entry name" value="Biotin_lipoyl"/>
    <property type="match status" value="1"/>
</dbReference>
<evidence type="ECO:0000259" key="8">
    <source>
        <dbReference type="PROSITE" id="PS51826"/>
    </source>
</evidence>
<dbReference type="SUPFAM" id="SSF47005">
    <property type="entry name" value="Peripheral subunit-binding domain of 2-oxo acid dehydrogenase complex"/>
    <property type="match status" value="1"/>
</dbReference>
<protein>
    <submittedName>
        <fullName evidence="9">Dihydrolipoyllysine-residue acetyltransferase E2 component of pyruvate dehydrogenase complex</fullName>
    </submittedName>
</protein>
<dbReference type="SUPFAM" id="SSF52777">
    <property type="entry name" value="CoA-dependent acyltransferases"/>
    <property type="match status" value="1"/>
</dbReference>
<evidence type="ECO:0000256" key="1">
    <source>
        <dbReference type="ARBA" id="ARBA00001938"/>
    </source>
</evidence>
<dbReference type="Gene3D" id="4.10.320.10">
    <property type="entry name" value="E3-binding domain"/>
    <property type="match status" value="1"/>
</dbReference>
<dbReference type="InterPro" id="IPR036625">
    <property type="entry name" value="E3-bd_dom_sf"/>
</dbReference>
<dbReference type="CDD" id="cd06849">
    <property type="entry name" value="lipoyl_domain"/>
    <property type="match status" value="1"/>
</dbReference>
<evidence type="ECO:0000256" key="4">
    <source>
        <dbReference type="ARBA" id="ARBA00022823"/>
    </source>
</evidence>
<evidence type="ECO:0000259" key="7">
    <source>
        <dbReference type="PROSITE" id="PS50968"/>
    </source>
</evidence>
<dbReference type="InterPro" id="IPR001078">
    <property type="entry name" value="2-oxoacid_DH_actylTfrase"/>
</dbReference>
<comment type="caution">
    <text evidence="9">The sequence shown here is derived from an EMBL/GenBank/DDBJ whole genome shotgun (WGS) entry which is preliminary data.</text>
</comment>
<evidence type="ECO:0000256" key="5">
    <source>
        <dbReference type="ARBA" id="ARBA00023315"/>
    </source>
</evidence>
<dbReference type="PANTHER" id="PTHR43178">
    <property type="entry name" value="DIHYDROLIPOAMIDE ACETYLTRANSFERASE COMPONENT OF PYRUVATE DEHYDROGENASE COMPLEX"/>
    <property type="match status" value="1"/>
</dbReference>
<comment type="cofactor">
    <cofactor evidence="1">
        <name>(R)-lipoate</name>
        <dbReference type="ChEBI" id="CHEBI:83088"/>
    </cofactor>
</comment>
<dbReference type="GO" id="GO:0031405">
    <property type="term" value="F:lipoic acid binding"/>
    <property type="evidence" value="ECO:0007669"/>
    <property type="project" value="TreeGrafter"/>
</dbReference>
<dbReference type="Pfam" id="PF02817">
    <property type="entry name" value="E3_binding"/>
    <property type="match status" value="1"/>
</dbReference>
<dbReference type="SUPFAM" id="SSF51230">
    <property type="entry name" value="Single hybrid motif"/>
    <property type="match status" value="1"/>
</dbReference>
<name>T1BC55_9ZZZZ</name>
<keyword evidence="5" id="KW-0012">Acyltransferase</keyword>
<reference evidence="9" key="2">
    <citation type="journal article" date="2014" name="ISME J.">
        <title>Microbial stratification in low pH oxic and suboxic macroscopic growths along an acid mine drainage.</title>
        <authorList>
            <person name="Mendez-Garcia C."/>
            <person name="Mesa V."/>
            <person name="Sprenger R.R."/>
            <person name="Richter M."/>
            <person name="Diez M.S."/>
            <person name="Solano J."/>
            <person name="Bargiela R."/>
            <person name="Golyshina O.V."/>
            <person name="Manteca A."/>
            <person name="Ramos J.L."/>
            <person name="Gallego J.R."/>
            <person name="Llorente I."/>
            <person name="Martins Dos Santos V.A."/>
            <person name="Jensen O.N."/>
            <person name="Pelaez A.I."/>
            <person name="Sanchez J."/>
            <person name="Ferrer M."/>
        </authorList>
    </citation>
    <scope>NUCLEOTIDE SEQUENCE</scope>
</reference>